<gene>
    <name evidence="2" type="ORF">ALC62_09382</name>
</gene>
<dbReference type="EMBL" id="KQ977791">
    <property type="protein sequence ID" value="KYM99764.1"/>
    <property type="molecule type" value="Genomic_DNA"/>
</dbReference>
<feature type="region of interest" description="Disordered" evidence="1">
    <location>
        <begin position="114"/>
        <end position="158"/>
    </location>
</feature>
<feature type="non-terminal residue" evidence="2">
    <location>
        <position position="1"/>
    </location>
</feature>
<protein>
    <submittedName>
        <fullName evidence="2">Uncharacterized protein</fullName>
    </submittedName>
</protein>
<sequence length="158" mass="18275">ERGNEKGKERIGRGRALMRGHNEVGVTTVYTHNHHVWGIPRPMQETAVNFPSYFLNVLCVPYTNKFIYLNLFIQAILLHAKKHTHLTVYSLADIPFMSLGEKIMLDISKVTSDDPCIEESGQGRKIEQKRRNAPMTKMESRRRDEGEGDEEAKEEHRR</sequence>
<organism evidence="2 3">
    <name type="scientific">Cyphomyrmex costatus</name>
    <dbReference type="NCBI Taxonomy" id="456900"/>
    <lineage>
        <taxon>Eukaryota</taxon>
        <taxon>Metazoa</taxon>
        <taxon>Ecdysozoa</taxon>
        <taxon>Arthropoda</taxon>
        <taxon>Hexapoda</taxon>
        <taxon>Insecta</taxon>
        <taxon>Pterygota</taxon>
        <taxon>Neoptera</taxon>
        <taxon>Endopterygota</taxon>
        <taxon>Hymenoptera</taxon>
        <taxon>Apocrita</taxon>
        <taxon>Aculeata</taxon>
        <taxon>Formicoidea</taxon>
        <taxon>Formicidae</taxon>
        <taxon>Myrmicinae</taxon>
        <taxon>Cyphomyrmex</taxon>
    </lineage>
</organism>
<reference evidence="2 3" key="1">
    <citation type="submission" date="2016-03" db="EMBL/GenBank/DDBJ databases">
        <title>Cyphomyrmex costatus WGS genome.</title>
        <authorList>
            <person name="Nygaard S."/>
            <person name="Hu H."/>
            <person name="Boomsma J."/>
            <person name="Zhang G."/>
        </authorList>
    </citation>
    <scope>NUCLEOTIDE SEQUENCE [LARGE SCALE GENOMIC DNA]</scope>
    <source>
        <strain evidence="2">MS0001</strain>
        <tissue evidence="2">Whole body</tissue>
    </source>
</reference>
<proteinExistence type="predicted"/>
<dbReference type="Proteomes" id="UP000078542">
    <property type="component" value="Unassembled WGS sequence"/>
</dbReference>
<accession>A0A195CG95</accession>
<name>A0A195CG95_9HYME</name>
<evidence type="ECO:0000313" key="2">
    <source>
        <dbReference type="EMBL" id="KYM99764.1"/>
    </source>
</evidence>
<keyword evidence="3" id="KW-1185">Reference proteome</keyword>
<dbReference type="AlphaFoldDB" id="A0A195CG95"/>
<evidence type="ECO:0000256" key="1">
    <source>
        <dbReference type="SAM" id="MobiDB-lite"/>
    </source>
</evidence>
<evidence type="ECO:0000313" key="3">
    <source>
        <dbReference type="Proteomes" id="UP000078542"/>
    </source>
</evidence>
<feature type="compositionally biased region" description="Basic and acidic residues" evidence="1">
    <location>
        <begin position="121"/>
        <end position="130"/>
    </location>
</feature>